<feature type="coiled-coil region" evidence="2">
    <location>
        <begin position="137"/>
        <end position="167"/>
    </location>
</feature>
<dbReference type="Gene3D" id="1.10.238.10">
    <property type="entry name" value="EF-hand"/>
    <property type="match status" value="1"/>
</dbReference>
<evidence type="ECO:0000313" key="5">
    <source>
        <dbReference type="EMBL" id="KAG8463833.1"/>
    </source>
</evidence>
<keyword evidence="1" id="KW-0106">Calcium</keyword>
<dbReference type="InterPro" id="IPR018247">
    <property type="entry name" value="EF_Hand_1_Ca_BS"/>
</dbReference>
<dbReference type="GO" id="GO:0005509">
    <property type="term" value="F:calcium ion binding"/>
    <property type="evidence" value="ECO:0007669"/>
    <property type="project" value="InterPro"/>
</dbReference>
<evidence type="ECO:0000313" key="6">
    <source>
        <dbReference type="Proteomes" id="UP000751190"/>
    </source>
</evidence>
<feature type="region of interest" description="Disordered" evidence="3">
    <location>
        <begin position="649"/>
        <end position="673"/>
    </location>
</feature>
<dbReference type="GO" id="GO:0019888">
    <property type="term" value="F:protein phosphatase regulator activity"/>
    <property type="evidence" value="ECO:0007669"/>
    <property type="project" value="TreeGrafter"/>
</dbReference>
<feature type="region of interest" description="Disordered" evidence="3">
    <location>
        <begin position="601"/>
        <end position="626"/>
    </location>
</feature>
<dbReference type="InterPro" id="IPR002048">
    <property type="entry name" value="EF_hand_dom"/>
</dbReference>
<evidence type="ECO:0000256" key="3">
    <source>
        <dbReference type="SAM" id="MobiDB-lite"/>
    </source>
</evidence>
<evidence type="ECO:0000259" key="4">
    <source>
        <dbReference type="PROSITE" id="PS50222"/>
    </source>
</evidence>
<dbReference type="PROSITE" id="PS50222">
    <property type="entry name" value="EF_HAND_2"/>
    <property type="match status" value="1"/>
</dbReference>
<evidence type="ECO:0000256" key="2">
    <source>
        <dbReference type="SAM" id="Coils"/>
    </source>
</evidence>
<dbReference type="EMBL" id="JAGTXO010000014">
    <property type="protein sequence ID" value="KAG8463833.1"/>
    <property type="molecule type" value="Genomic_DNA"/>
</dbReference>
<feature type="compositionally biased region" description="Polar residues" evidence="3">
    <location>
        <begin position="1"/>
        <end position="11"/>
    </location>
</feature>
<organism evidence="5 6">
    <name type="scientific">Diacronema lutheri</name>
    <name type="common">Unicellular marine alga</name>
    <name type="synonym">Monochrysis lutheri</name>
    <dbReference type="NCBI Taxonomy" id="2081491"/>
    <lineage>
        <taxon>Eukaryota</taxon>
        <taxon>Haptista</taxon>
        <taxon>Haptophyta</taxon>
        <taxon>Pavlovophyceae</taxon>
        <taxon>Pavlovales</taxon>
        <taxon>Pavlovaceae</taxon>
        <taxon>Diacronema</taxon>
    </lineage>
</organism>
<dbReference type="PANTHER" id="PTHR14095:SF0">
    <property type="entry name" value="MIP22305P"/>
    <property type="match status" value="1"/>
</dbReference>
<dbReference type="AlphaFoldDB" id="A0A8J5XC24"/>
<dbReference type="InterPro" id="IPR011992">
    <property type="entry name" value="EF-hand-dom_pair"/>
</dbReference>
<feature type="region of interest" description="Disordered" evidence="3">
    <location>
        <begin position="61"/>
        <end position="85"/>
    </location>
</feature>
<feature type="coiled-coil region" evidence="2">
    <location>
        <begin position="423"/>
        <end position="450"/>
    </location>
</feature>
<keyword evidence="2" id="KW-0175">Coiled coil</keyword>
<gene>
    <name evidence="5" type="ORF">KFE25_000001</name>
</gene>
<dbReference type="GO" id="GO:0000159">
    <property type="term" value="C:protein phosphatase type 2A complex"/>
    <property type="evidence" value="ECO:0007669"/>
    <property type="project" value="TreeGrafter"/>
</dbReference>
<reference evidence="5" key="1">
    <citation type="submission" date="2021-05" db="EMBL/GenBank/DDBJ databases">
        <title>The genome of the haptophyte Pavlova lutheri (Diacronema luteri, Pavlovales) - a model for lipid biosynthesis in eukaryotic algae.</title>
        <authorList>
            <person name="Hulatt C.J."/>
            <person name="Posewitz M.C."/>
        </authorList>
    </citation>
    <scope>NUCLEOTIDE SEQUENCE</scope>
    <source>
        <strain evidence="5">NIVA-4/92</strain>
    </source>
</reference>
<feature type="compositionally biased region" description="Gly residues" evidence="3">
    <location>
        <begin position="384"/>
        <end position="393"/>
    </location>
</feature>
<dbReference type="Proteomes" id="UP000751190">
    <property type="component" value="Unassembled WGS sequence"/>
</dbReference>
<dbReference type="Pfam" id="PF13202">
    <property type="entry name" value="EF-hand_5"/>
    <property type="match status" value="2"/>
</dbReference>
<dbReference type="OrthoDB" id="10645698at2759"/>
<dbReference type="PROSITE" id="PS00018">
    <property type="entry name" value="EF_HAND_1"/>
    <property type="match status" value="1"/>
</dbReference>
<feature type="region of interest" description="Disordered" evidence="3">
    <location>
        <begin position="336"/>
        <end position="408"/>
    </location>
</feature>
<comment type="caution">
    <text evidence="5">The sequence shown here is derived from an EMBL/GenBank/DDBJ whole genome shotgun (WGS) entry which is preliminary data.</text>
</comment>
<feature type="domain" description="EF-hand" evidence="4">
    <location>
        <begin position="518"/>
        <end position="553"/>
    </location>
</feature>
<keyword evidence="6" id="KW-1185">Reference proteome</keyword>
<dbReference type="SUPFAM" id="SSF47473">
    <property type="entry name" value="EF-hand"/>
    <property type="match status" value="1"/>
</dbReference>
<sequence length="710" mass="72973">MARPMWSTSFAPQVEAPTPSRAEQLHGSSATAWIYAQPAIGRRSKQSAPLILHPHALAPARGPGALSAGRRSKSSSALVRPQTSEWHGLSATTAESDIKARPRSGGLGLKLARTPLLASPSAINARRPSADERRRRMAQVSALAAQAEQAAAALREASAERERLAADVAAGEQVLSAKHASALAYEKAVHTALRQLHAAEQANARAAERGDVLHTAGLPDGAAALDGARANAAGGGSVGRAGVDFEGRVMRPPLFELGEERAAEALAQLGRRIAQAHVAGSIPQLDEPARAVASALADGGVNGGVTTTYAVTLAHAPWIEVDPCSWAVLLPARIVDSDDDDDDDDREARAAEAAPGDGGSPPSAQADDGRRARRAWGSDSGKGASEGGAGASEGSGDDDGGGDGGGEAERVRAVPIEAVCVQHAALSARARELRAAAEQLEVHVRSMAQAAQFEQMDRDGDGLVTLADAMSRAAEWGIPLAVLQRAFAGLVLPLSGAPGAMSARDFSRFVEWVEDGGQSKHGLRAWVRCLDLDGDGRIGTEDLRGWFDAIHAPGARAHAPCAKLALDAEDRARTAAGEGEGGAIRPFAQAPAAQRPGAHIDVGGADTPRAASAGPKPAEAVGSAGDEAVGGSCTLADLVCQLVDMASAGPPSPPASLSRHSARSCSPWRGVDDRRTGTRVSGLTFASLHRSKLAPAILQLLLTPQPGLKG</sequence>
<protein>
    <recommendedName>
        <fullName evidence="4">EF-hand domain-containing protein</fullName>
    </recommendedName>
</protein>
<feature type="region of interest" description="Disordered" evidence="3">
    <location>
        <begin position="1"/>
        <end position="21"/>
    </location>
</feature>
<accession>A0A8J5XC24</accession>
<name>A0A8J5XC24_DIALT</name>
<feature type="compositionally biased region" description="Polar residues" evidence="3">
    <location>
        <begin position="74"/>
        <end position="85"/>
    </location>
</feature>
<proteinExistence type="predicted"/>
<dbReference type="PANTHER" id="PTHR14095">
    <property type="entry name" value="PHOSPHATASE 2A REGULATORY SUBUNIT-RELATED"/>
    <property type="match status" value="1"/>
</dbReference>
<evidence type="ECO:0000256" key="1">
    <source>
        <dbReference type="ARBA" id="ARBA00022837"/>
    </source>
</evidence>